<accession>A0A2Z6TAF0</accession>
<evidence type="ECO:0000256" key="5">
    <source>
        <dbReference type="ARBA" id="ARBA00022692"/>
    </source>
</evidence>
<proteinExistence type="inferred from homology"/>
<feature type="transmembrane region" description="Helical" evidence="8">
    <location>
        <begin position="235"/>
        <end position="256"/>
    </location>
</feature>
<evidence type="ECO:0000256" key="3">
    <source>
        <dbReference type="ARBA" id="ARBA00022448"/>
    </source>
</evidence>
<dbReference type="Proteomes" id="UP000257317">
    <property type="component" value="Unassembled WGS sequence"/>
</dbReference>
<protein>
    <submittedName>
        <fullName evidence="9">Malate permease</fullName>
    </submittedName>
</protein>
<organism evidence="9 10">
    <name type="scientific">Lactobacillus rodentium</name>
    <dbReference type="NCBI Taxonomy" id="947835"/>
    <lineage>
        <taxon>Bacteria</taxon>
        <taxon>Bacillati</taxon>
        <taxon>Bacillota</taxon>
        <taxon>Bacilli</taxon>
        <taxon>Lactobacillales</taxon>
        <taxon>Lactobacillaceae</taxon>
        <taxon>Lactobacillus</taxon>
    </lineage>
</organism>
<feature type="transmembrane region" description="Helical" evidence="8">
    <location>
        <begin position="203"/>
        <end position="223"/>
    </location>
</feature>
<dbReference type="InterPro" id="IPR038770">
    <property type="entry name" value="Na+/solute_symporter_sf"/>
</dbReference>
<name>A0A2Z6TAF0_9LACO</name>
<dbReference type="OrthoDB" id="9798064at2"/>
<evidence type="ECO:0000256" key="8">
    <source>
        <dbReference type="SAM" id="Phobius"/>
    </source>
</evidence>
<keyword evidence="7 8" id="KW-0472">Membrane</keyword>
<dbReference type="AlphaFoldDB" id="A0A2Z6TAF0"/>
<dbReference type="InterPro" id="IPR004776">
    <property type="entry name" value="Mem_transp_PIN-like"/>
</dbReference>
<gene>
    <name evidence="9" type="primary">mleP</name>
    <name evidence="9" type="ORF">LrDSM24759_08170</name>
</gene>
<feature type="transmembrane region" description="Helical" evidence="8">
    <location>
        <begin position="132"/>
        <end position="151"/>
    </location>
</feature>
<feature type="transmembrane region" description="Helical" evidence="8">
    <location>
        <begin position="101"/>
        <end position="126"/>
    </location>
</feature>
<keyword evidence="3" id="KW-0813">Transport</keyword>
<comment type="subcellular location">
    <subcellularLocation>
        <location evidence="1">Cell membrane</location>
        <topology evidence="1">Multi-pass membrane protein</topology>
    </subcellularLocation>
</comment>
<evidence type="ECO:0000256" key="2">
    <source>
        <dbReference type="ARBA" id="ARBA00010145"/>
    </source>
</evidence>
<dbReference type="GO" id="GO:0005886">
    <property type="term" value="C:plasma membrane"/>
    <property type="evidence" value="ECO:0007669"/>
    <property type="project" value="UniProtKB-SubCell"/>
</dbReference>
<evidence type="ECO:0000256" key="4">
    <source>
        <dbReference type="ARBA" id="ARBA00022475"/>
    </source>
</evidence>
<evidence type="ECO:0000256" key="7">
    <source>
        <dbReference type="ARBA" id="ARBA00023136"/>
    </source>
</evidence>
<dbReference type="PANTHER" id="PTHR36838">
    <property type="entry name" value="AUXIN EFFLUX CARRIER FAMILY PROTEIN"/>
    <property type="match status" value="1"/>
</dbReference>
<feature type="transmembrane region" description="Helical" evidence="8">
    <location>
        <begin position="302"/>
        <end position="321"/>
    </location>
</feature>
<sequence length="322" mass="35239">MQAFLSSIQSVVVIVLIMLLGYILRKQGWLADSFGGNVSKLITQIALPASIFMSVQNNLTRGKLFNLFAGLLLPFIGVVISYIVAFILVKVLKVKVGRRGVFINTIANANTIFIGMPLNLALFGSAATSYFLIYYIINTVSTWAFGVFLIKNDDPTLVKAEKQHNKINWRKILPMPLVGFFVAVIWLLTGIQLPKFLGDTFNYVGNLVTPLSLIYIGIVLANAGLKSIHFDKDTVFALLGRFILAPVVMILLVKWFGPTVLHLDIANLMGKTFIVQSATPALAVLPILAGEAHGDVDYATNVVVLSTLLFIIVVPVLMFIIG</sequence>
<dbReference type="PANTHER" id="PTHR36838:SF1">
    <property type="entry name" value="SLR1864 PROTEIN"/>
    <property type="match status" value="1"/>
</dbReference>
<evidence type="ECO:0000256" key="6">
    <source>
        <dbReference type="ARBA" id="ARBA00022989"/>
    </source>
</evidence>
<dbReference type="GO" id="GO:0055085">
    <property type="term" value="P:transmembrane transport"/>
    <property type="evidence" value="ECO:0007669"/>
    <property type="project" value="InterPro"/>
</dbReference>
<evidence type="ECO:0000256" key="1">
    <source>
        <dbReference type="ARBA" id="ARBA00004651"/>
    </source>
</evidence>
<reference evidence="10" key="1">
    <citation type="submission" date="2018-03" db="EMBL/GenBank/DDBJ databases">
        <title>New taxa in the Lactobacillus gasseri group.</title>
        <authorList>
            <person name="Tanizawa Y."/>
            <person name="Tohno M."/>
            <person name="Endo A."/>
            <person name="Arita M."/>
        </authorList>
    </citation>
    <scope>NUCLEOTIDE SEQUENCE [LARGE SCALE GENOMIC DNA]</scope>
    <source>
        <strain evidence="10">DSM 24759</strain>
    </source>
</reference>
<keyword evidence="4" id="KW-1003">Cell membrane</keyword>
<comment type="caution">
    <text evidence="9">The sequence shown here is derived from an EMBL/GenBank/DDBJ whole genome shotgun (WGS) entry which is preliminary data.</text>
</comment>
<dbReference type="RefSeq" id="WP_117118241.1">
    <property type="nucleotide sequence ID" value="NZ_BFBY01000005.1"/>
</dbReference>
<evidence type="ECO:0000313" key="9">
    <source>
        <dbReference type="EMBL" id="GBG04903.1"/>
    </source>
</evidence>
<keyword evidence="6 8" id="KW-1133">Transmembrane helix</keyword>
<evidence type="ECO:0000313" key="10">
    <source>
        <dbReference type="Proteomes" id="UP000257317"/>
    </source>
</evidence>
<feature type="transmembrane region" description="Helical" evidence="8">
    <location>
        <begin position="172"/>
        <end position="191"/>
    </location>
</feature>
<dbReference type="EMBL" id="BFBY01000005">
    <property type="protein sequence ID" value="GBG04903.1"/>
    <property type="molecule type" value="Genomic_DNA"/>
</dbReference>
<feature type="transmembrane region" description="Helical" evidence="8">
    <location>
        <begin position="268"/>
        <end position="290"/>
    </location>
</feature>
<feature type="transmembrane region" description="Helical" evidence="8">
    <location>
        <begin position="67"/>
        <end position="89"/>
    </location>
</feature>
<dbReference type="Gene3D" id="1.20.1530.20">
    <property type="match status" value="1"/>
</dbReference>
<keyword evidence="5 8" id="KW-0812">Transmembrane</keyword>
<keyword evidence="10" id="KW-1185">Reference proteome</keyword>
<comment type="similarity">
    <text evidence="2">Belongs to the auxin efflux carrier (TC 2.A.69) family.</text>
</comment>
<dbReference type="Pfam" id="PF03547">
    <property type="entry name" value="Mem_trans"/>
    <property type="match status" value="1"/>
</dbReference>
<feature type="transmembrane region" description="Helical" evidence="8">
    <location>
        <begin position="6"/>
        <end position="25"/>
    </location>
</feature>